<proteinExistence type="predicted"/>
<dbReference type="InterPro" id="IPR025948">
    <property type="entry name" value="HTH-like_dom"/>
</dbReference>
<protein>
    <submittedName>
        <fullName evidence="4">IS3 family transposase</fullName>
    </submittedName>
</protein>
<dbReference type="InterPro" id="IPR036397">
    <property type="entry name" value="RNaseH_sf"/>
</dbReference>
<gene>
    <name evidence="3" type="ORF">HUK68_02860</name>
    <name evidence="4" type="ORF">HUK68_02875</name>
</gene>
<dbReference type="GO" id="GO:0006313">
    <property type="term" value="P:DNA transposition"/>
    <property type="evidence" value="ECO:0007669"/>
    <property type="project" value="InterPro"/>
</dbReference>
<keyword evidence="1" id="KW-0175">Coiled coil</keyword>
<dbReference type="Gene3D" id="3.30.420.10">
    <property type="entry name" value="Ribonuclease H-like superfamily/Ribonuclease H"/>
    <property type="match status" value="1"/>
</dbReference>
<feature type="domain" description="Integrase catalytic" evidence="2">
    <location>
        <begin position="233"/>
        <end position="397"/>
    </location>
</feature>
<dbReference type="PROSITE" id="PS50994">
    <property type="entry name" value="INTEGRASE"/>
    <property type="match status" value="1"/>
</dbReference>
<dbReference type="InterPro" id="IPR009057">
    <property type="entry name" value="Homeodomain-like_sf"/>
</dbReference>
<dbReference type="InterPro" id="IPR001584">
    <property type="entry name" value="Integrase_cat-core"/>
</dbReference>
<dbReference type="InterPro" id="IPR002514">
    <property type="entry name" value="Transposase_8"/>
</dbReference>
<dbReference type="Proteomes" id="UP000509579">
    <property type="component" value="Chromosome"/>
</dbReference>
<dbReference type="NCBIfam" id="NF033516">
    <property type="entry name" value="transpos_IS3"/>
    <property type="match status" value="1"/>
</dbReference>
<dbReference type="Pfam" id="PF13276">
    <property type="entry name" value="HTH_21"/>
    <property type="match status" value="1"/>
</dbReference>
<dbReference type="PANTHER" id="PTHR46889">
    <property type="entry name" value="TRANSPOSASE INSF FOR INSERTION SEQUENCE IS3B-RELATED"/>
    <property type="match status" value="1"/>
</dbReference>
<dbReference type="KEGG" id="aant:HUK68_02875"/>
<evidence type="ECO:0000313" key="4">
    <source>
        <dbReference type="EMBL" id="QKV51924.1"/>
    </source>
</evidence>
<dbReference type="GO" id="GO:0003677">
    <property type="term" value="F:DNA binding"/>
    <property type="evidence" value="ECO:0007669"/>
    <property type="project" value="InterPro"/>
</dbReference>
<dbReference type="Pfam" id="PF00665">
    <property type="entry name" value="rve"/>
    <property type="match status" value="1"/>
</dbReference>
<dbReference type="EMBL" id="CP054840">
    <property type="protein sequence ID" value="QKV51921.1"/>
    <property type="molecule type" value="Genomic_DNA"/>
</dbReference>
<name>A0A6N1WXI3_9BURK</name>
<evidence type="ECO:0000313" key="3">
    <source>
        <dbReference type="EMBL" id="QKV51921.1"/>
    </source>
</evidence>
<keyword evidence="5" id="KW-1185">Reference proteome</keyword>
<reference evidence="4 5" key="1">
    <citation type="submission" date="2020-06" db="EMBL/GenBank/DDBJ databases">
        <title>Acidovorax antarctica sp. nov., isolated from Corinth ice sheet soil, Antarctic Fields Peninsula.</title>
        <authorList>
            <person name="Xu Q."/>
            <person name="Peng F."/>
        </authorList>
    </citation>
    <scope>NUCLEOTIDE SEQUENCE [LARGE SCALE GENOMIC DNA]</scope>
    <source>
        <strain evidence="4 5">16-35-5</strain>
    </source>
</reference>
<dbReference type="InterPro" id="IPR012337">
    <property type="entry name" value="RNaseH-like_sf"/>
</dbReference>
<dbReference type="RefSeq" id="WP_175502835.1">
    <property type="nucleotide sequence ID" value="NZ_CP054840.1"/>
</dbReference>
<dbReference type="PANTHER" id="PTHR46889:SF4">
    <property type="entry name" value="TRANSPOSASE INSO FOR INSERTION SEQUENCE ELEMENT IS911B-RELATED"/>
    <property type="match status" value="1"/>
</dbReference>
<dbReference type="KEGG" id="aant:HUK68_02860"/>
<dbReference type="InterPro" id="IPR048020">
    <property type="entry name" value="Transpos_IS3"/>
</dbReference>
<dbReference type="SUPFAM" id="SSF46689">
    <property type="entry name" value="Homeodomain-like"/>
    <property type="match status" value="1"/>
</dbReference>
<organism evidence="4 5">
    <name type="scientific">Comamonas antarctica</name>
    <dbReference type="NCBI Taxonomy" id="2743470"/>
    <lineage>
        <taxon>Bacteria</taxon>
        <taxon>Pseudomonadati</taxon>
        <taxon>Pseudomonadota</taxon>
        <taxon>Betaproteobacteria</taxon>
        <taxon>Burkholderiales</taxon>
        <taxon>Comamonadaceae</taxon>
        <taxon>Comamonas</taxon>
    </lineage>
</organism>
<evidence type="ECO:0000313" key="5">
    <source>
        <dbReference type="Proteomes" id="UP000509579"/>
    </source>
</evidence>
<dbReference type="InterPro" id="IPR050900">
    <property type="entry name" value="Transposase_IS3/IS150/IS904"/>
</dbReference>
<dbReference type="SUPFAM" id="SSF53098">
    <property type="entry name" value="Ribonuclease H-like"/>
    <property type="match status" value="1"/>
</dbReference>
<sequence>MTKTNKFSPEVRERAVRMVQEQRGEYPSLWAAIESIAPKIGCVPQTLNEWVKRTEVDAGKREGVTTAEAQRVKELEREVKELRRANEILKLASAFFAPGGARPPPEVLKTFIDQHRNAFGVEPLCKVLQVAPSAYRRHAALLRQPHKRCARAKRDELLMPQIQRVWQANMQVYGADKVWRQLAREGVTVARCTVERLMRSMGLRGVMRGKVVRTTIGDAKAACPLDRVNRQFRAERPNQLWVSDFTYVSTWQGWLYVAFVIDVYARRIVGWRVSNSMRTDFVLDALEQALYARQPERDGSLVCHSDRGSQYVSIRYTERLAEAGIEPSVGSKGDSYDNALAETINGLYKAELIHRRAPWKTKEAVEFATLEWVSWFNHHRLLEPIGYIPPAEAEANYYRQFANQATAVVT</sequence>
<dbReference type="GO" id="GO:0015074">
    <property type="term" value="P:DNA integration"/>
    <property type="evidence" value="ECO:0007669"/>
    <property type="project" value="InterPro"/>
</dbReference>
<feature type="coiled-coil region" evidence="1">
    <location>
        <begin position="65"/>
        <end position="92"/>
    </location>
</feature>
<dbReference type="GO" id="GO:0004803">
    <property type="term" value="F:transposase activity"/>
    <property type="evidence" value="ECO:0007669"/>
    <property type="project" value="InterPro"/>
</dbReference>
<dbReference type="AlphaFoldDB" id="A0A6N1WXI3"/>
<dbReference type="InterPro" id="IPR036388">
    <property type="entry name" value="WH-like_DNA-bd_sf"/>
</dbReference>
<dbReference type="Gene3D" id="1.10.10.10">
    <property type="entry name" value="Winged helix-like DNA-binding domain superfamily/Winged helix DNA-binding domain"/>
    <property type="match status" value="1"/>
</dbReference>
<evidence type="ECO:0000256" key="1">
    <source>
        <dbReference type="SAM" id="Coils"/>
    </source>
</evidence>
<dbReference type="EMBL" id="CP054840">
    <property type="protein sequence ID" value="QKV51924.1"/>
    <property type="molecule type" value="Genomic_DNA"/>
</dbReference>
<accession>A0A6N1WXI3</accession>
<evidence type="ECO:0000259" key="2">
    <source>
        <dbReference type="PROSITE" id="PS50994"/>
    </source>
</evidence>
<dbReference type="Pfam" id="PF01527">
    <property type="entry name" value="HTH_Tnp_1"/>
    <property type="match status" value="1"/>
</dbReference>